<dbReference type="InterPro" id="IPR051453">
    <property type="entry name" value="MBL_Glyoxalase_II"/>
</dbReference>
<dbReference type="GO" id="GO:0016787">
    <property type="term" value="F:hydrolase activity"/>
    <property type="evidence" value="ECO:0007669"/>
    <property type="project" value="UniProtKB-KW"/>
</dbReference>
<dbReference type="GO" id="GO:0046872">
    <property type="term" value="F:metal ion binding"/>
    <property type="evidence" value="ECO:0007669"/>
    <property type="project" value="UniProtKB-KW"/>
</dbReference>
<dbReference type="Pfam" id="PF00753">
    <property type="entry name" value="Lactamase_B"/>
    <property type="match status" value="1"/>
</dbReference>
<keyword evidence="4" id="KW-0862">Zinc</keyword>
<dbReference type="PANTHER" id="PTHR46233">
    <property type="entry name" value="HYDROXYACYLGLUTATHIONE HYDROLASE GLOC"/>
    <property type="match status" value="1"/>
</dbReference>
<dbReference type="Gene3D" id="3.60.15.10">
    <property type="entry name" value="Ribonuclease Z/Hydroxyacylglutathione hydrolase-like"/>
    <property type="match status" value="1"/>
</dbReference>
<dbReference type="InterPro" id="IPR036866">
    <property type="entry name" value="RibonucZ/Hydroxyglut_hydro"/>
</dbReference>
<gene>
    <name evidence="6" type="ORF">ENS29_09885</name>
</gene>
<accession>A0A7C4RRS2</accession>
<protein>
    <submittedName>
        <fullName evidence="6">MBL fold metallo-hydrolase</fullName>
    </submittedName>
</protein>
<evidence type="ECO:0000313" key="6">
    <source>
        <dbReference type="EMBL" id="HGU33152.1"/>
    </source>
</evidence>
<reference evidence="6" key="1">
    <citation type="journal article" date="2020" name="mSystems">
        <title>Genome- and Community-Level Interaction Insights into Carbon Utilization and Element Cycling Functions of Hydrothermarchaeota in Hydrothermal Sediment.</title>
        <authorList>
            <person name="Zhou Z."/>
            <person name="Liu Y."/>
            <person name="Xu W."/>
            <person name="Pan J."/>
            <person name="Luo Z.H."/>
            <person name="Li M."/>
        </authorList>
    </citation>
    <scope>NUCLEOTIDE SEQUENCE [LARGE SCALE GENOMIC DNA]</scope>
    <source>
        <strain evidence="6">SpSt-477</strain>
    </source>
</reference>
<dbReference type="InterPro" id="IPR001279">
    <property type="entry name" value="Metallo-B-lactamas"/>
</dbReference>
<evidence type="ECO:0000259" key="5">
    <source>
        <dbReference type="SMART" id="SM00849"/>
    </source>
</evidence>
<dbReference type="AlphaFoldDB" id="A0A7C4RRS2"/>
<dbReference type="SMART" id="SM00849">
    <property type="entry name" value="Lactamase_B"/>
    <property type="match status" value="1"/>
</dbReference>
<evidence type="ECO:0000256" key="3">
    <source>
        <dbReference type="ARBA" id="ARBA00022801"/>
    </source>
</evidence>
<proteinExistence type="predicted"/>
<dbReference type="EMBL" id="DSUH01000231">
    <property type="protein sequence ID" value="HGU33152.1"/>
    <property type="molecule type" value="Genomic_DNA"/>
</dbReference>
<name>A0A7C4RRS2_9BACT</name>
<sequence length="208" mass="22579">MIIESLVVGPIMANCFILGCERTRKAAVIDPGAESAKILMKLASLRLTVECILNTHGHFDHVGANKKIREATNAPLMIHAADQPMLSFLRQTAAQFGLSAEDSPQPDKLLQDGDVIPIGDIRLQVIHTPGHTPGGVSFYTPDVVFVGDTLFAGSIGRTDFPGGDYDTLIRSIQKRLFPLGDHVTVYCGHGPETTIGRERRFNPFAGEM</sequence>
<dbReference type="SUPFAM" id="SSF56281">
    <property type="entry name" value="Metallo-hydrolase/oxidoreductase"/>
    <property type="match status" value="1"/>
</dbReference>
<evidence type="ECO:0000256" key="4">
    <source>
        <dbReference type="ARBA" id="ARBA00022833"/>
    </source>
</evidence>
<evidence type="ECO:0000256" key="2">
    <source>
        <dbReference type="ARBA" id="ARBA00022723"/>
    </source>
</evidence>
<comment type="caution">
    <text evidence="6">The sequence shown here is derived from an EMBL/GenBank/DDBJ whole genome shotgun (WGS) entry which is preliminary data.</text>
</comment>
<organism evidence="6">
    <name type="scientific">Desulfatirhabdium butyrativorans</name>
    <dbReference type="NCBI Taxonomy" id="340467"/>
    <lineage>
        <taxon>Bacteria</taxon>
        <taxon>Pseudomonadati</taxon>
        <taxon>Thermodesulfobacteriota</taxon>
        <taxon>Desulfobacteria</taxon>
        <taxon>Desulfobacterales</taxon>
        <taxon>Desulfatirhabdiaceae</taxon>
        <taxon>Desulfatirhabdium</taxon>
    </lineage>
</organism>
<dbReference type="PANTHER" id="PTHR46233:SF3">
    <property type="entry name" value="HYDROXYACYLGLUTATHIONE HYDROLASE GLOC"/>
    <property type="match status" value="1"/>
</dbReference>
<comment type="cofactor">
    <cofactor evidence="1">
        <name>Zn(2+)</name>
        <dbReference type="ChEBI" id="CHEBI:29105"/>
    </cofactor>
</comment>
<feature type="domain" description="Metallo-beta-lactamase" evidence="5">
    <location>
        <begin position="12"/>
        <end position="189"/>
    </location>
</feature>
<keyword evidence="2" id="KW-0479">Metal-binding</keyword>
<evidence type="ECO:0000256" key="1">
    <source>
        <dbReference type="ARBA" id="ARBA00001947"/>
    </source>
</evidence>
<keyword evidence="3 6" id="KW-0378">Hydrolase</keyword>